<proteinExistence type="predicted"/>
<accession>A0ABN8YHN9</accession>
<reference evidence="2" key="1">
    <citation type="submission" date="2023-04" db="EMBL/GenBank/DDBJ databases">
        <authorList>
            <consortium name="ELIXIR-Norway"/>
        </authorList>
    </citation>
    <scope>NUCLEOTIDE SEQUENCE [LARGE SCALE GENOMIC DNA]</scope>
</reference>
<dbReference type="EMBL" id="OX459956">
    <property type="protein sequence ID" value="CAI9161080.1"/>
    <property type="molecule type" value="Genomic_DNA"/>
</dbReference>
<sequence length="149" mass="15950">MTSQHTEMATSARVGECTDSRAQDAHKSHSPCVRFGERHGSSPVGARNLGWMSRPPSPPRQLVLAQDIACRSRAWALLGVGDPGWTLSPTSLDHTDPKIAHLSSVCQPDPPIKLGPCLLKARGSPSHSVKDGSLTLRILTPGARPLLPR</sequence>
<feature type="region of interest" description="Disordered" evidence="1">
    <location>
        <begin position="1"/>
        <end position="39"/>
    </location>
</feature>
<gene>
    <name evidence="2" type="ORF">MRATA1EN1_LOCUS10042</name>
</gene>
<organism evidence="2 3">
    <name type="scientific">Rangifer tarandus platyrhynchus</name>
    <name type="common">Svalbard reindeer</name>
    <dbReference type="NCBI Taxonomy" id="3082113"/>
    <lineage>
        <taxon>Eukaryota</taxon>
        <taxon>Metazoa</taxon>
        <taxon>Chordata</taxon>
        <taxon>Craniata</taxon>
        <taxon>Vertebrata</taxon>
        <taxon>Euteleostomi</taxon>
        <taxon>Mammalia</taxon>
        <taxon>Eutheria</taxon>
        <taxon>Laurasiatheria</taxon>
        <taxon>Artiodactyla</taxon>
        <taxon>Ruminantia</taxon>
        <taxon>Pecora</taxon>
        <taxon>Cervidae</taxon>
        <taxon>Odocoileinae</taxon>
        <taxon>Rangifer</taxon>
    </lineage>
</organism>
<name>A0ABN8YHN9_RANTA</name>
<evidence type="ECO:0000313" key="2">
    <source>
        <dbReference type="EMBL" id="CAI9161080.1"/>
    </source>
</evidence>
<evidence type="ECO:0000313" key="3">
    <source>
        <dbReference type="Proteomes" id="UP001176941"/>
    </source>
</evidence>
<feature type="compositionally biased region" description="Basic and acidic residues" evidence="1">
    <location>
        <begin position="16"/>
        <end position="27"/>
    </location>
</feature>
<evidence type="ECO:0000256" key="1">
    <source>
        <dbReference type="SAM" id="MobiDB-lite"/>
    </source>
</evidence>
<dbReference type="Proteomes" id="UP001176941">
    <property type="component" value="Chromosome 20"/>
</dbReference>
<protein>
    <submittedName>
        <fullName evidence="2">Uncharacterized protein</fullName>
    </submittedName>
</protein>
<keyword evidence="3" id="KW-1185">Reference proteome</keyword>